<dbReference type="EMBL" id="MHRF01000005">
    <property type="protein sequence ID" value="OHA18474.1"/>
    <property type="molecule type" value="Genomic_DNA"/>
</dbReference>
<dbReference type="Proteomes" id="UP000178873">
    <property type="component" value="Unassembled WGS sequence"/>
</dbReference>
<dbReference type="Gene3D" id="1.20.58.1910">
    <property type="match status" value="1"/>
</dbReference>
<dbReference type="PANTHER" id="PTHR33594:SF1">
    <property type="entry name" value="HD_PDEASE DOMAIN-CONTAINING PROTEIN"/>
    <property type="match status" value="1"/>
</dbReference>
<gene>
    <name evidence="2" type="ORF">A2664_00835</name>
</gene>
<dbReference type="PANTHER" id="PTHR33594">
    <property type="entry name" value="SUPERFAMILY HYDROLASE, PUTATIVE (AFU_ORTHOLOGUE AFUA_1G03035)-RELATED"/>
    <property type="match status" value="1"/>
</dbReference>
<dbReference type="PROSITE" id="PS51831">
    <property type="entry name" value="HD"/>
    <property type="match status" value="1"/>
</dbReference>
<organism evidence="2 3">
    <name type="scientific">Candidatus Taylorbacteria bacterium RIFCSPHIGHO2_01_FULL_46_22b</name>
    <dbReference type="NCBI Taxonomy" id="1802301"/>
    <lineage>
        <taxon>Bacteria</taxon>
        <taxon>Candidatus Tayloriibacteriota</taxon>
    </lineage>
</organism>
<evidence type="ECO:0000313" key="3">
    <source>
        <dbReference type="Proteomes" id="UP000178873"/>
    </source>
</evidence>
<accession>A0A1G2M3Y7</accession>
<dbReference type="GO" id="GO:0016787">
    <property type="term" value="F:hydrolase activity"/>
    <property type="evidence" value="ECO:0007669"/>
    <property type="project" value="UniProtKB-KW"/>
</dbReference>
<name>A0A1G2M3Y7_9BACT</name>
<evidence type="ECO:0000259" key="1">
    <source>
        <dbReference type="PROSITE" id="PS51831"/>
    </source>
</evidence>
<dbReference type="InterPro" id="IPR003607">
    <property type="entry name" value="HD/PDEase_dom"/>
</dbReference>
<evidence type="ECO:0000313" key="2">
    <source>
        <dbReference type="EMBL" id="OHA18474.1"/>
    </source>
</evidence>
<protein>
    <submittedName>
        <fullName evidence="2">Phosphohydrolase</fullName>
    </submittedName>
</protein>
<proteinExistence type="predicted"/>
<sequence>MNEQNLIAVIADEVKGKLGGEGSGHDWWHIYRVWKMAQHIGREEKADMFVVELAALLHDIADWKFHGGDDTVGPRVAGEMLVAHKVAPEIIERVQKIISEISFKGAGVKTEASTLEGKVVQDADRLDAIGAIGIARAFAYGGHKGRLLYDPAVKPSMHRTKESYSKSENPTINHFYEKLLLLKDRLNTKSAQAIASRRHEFMEEYLDRFYKEWDGIL</sequence>
<keyword evidence="2" id="KW-0378">Hydrolase</keyword>
<dbReference type="SUPFAM" id="SSF109604">
    <property type="entry name" value="HD-domain/PDEase-like"/>
    <property type="match status" value="1"/>
</dbReference>
<dbReference type="SMART" id="SM00471">
    <property type="entry name" value="HDc"/>
    <property type="match status" value="1"/>
</dbReference>
<reference evidence="2 3" key="1">
    <citation type="journal article" date="2016" name="Nat. Commun.">
        <title>Thousands of microbial genomes shed light on interconnected biogeochemical processes in an aquifer system.</title>
        <authorList>
            <person name="Anantharaman K."/>
            <person name="Brown C.T."/>
            <person name="Hug L.A."/>
            <person name="Sharon I."/>
            <person name="Castelle C.J."/>
            <person name="Probst A.J."/>
            <person name="Thomas B.C."/>
            <person name="Singh A."/>
            <person name="Wilkins M.J."/>
            <person name="Karaoz U."/>
            <person name="Brodie E.L."/>
            <person name="Williams K.H."/>
            <person name="Hubbard S.S."/>
            <person name="Banfield J.F."/>
        </authorList>
    </citation>
    <scope>NUCLEOTIDE SEQUENCE [LARGE SCALE GENOMIC DNA]</scope>
</reference>
<dbReference type="Pfam" id="PF01966">
    <property type="entry name" value="HD"/>
    <property type="match status" value="1"/>
</dbReference>
<dbReference type="InterPro" id="IPR006674">
    <property type="entry name" value="HD_domain"/>
</dbReference>
<comment type="caution">
    <text evidence="2">The sequence shown here is derived from an EMBL/GenBank/DDBJ whole genome shotgun (WGS) entry which is preliminary data.</text>
</comment>
<dbReference type="CDD" id="cd00077">
    <property type="entry name" value="HDc"/>
    <property type="match status" value="1"/>
</dbReference>
<feature type="domain" description="HD" evidence="1">
    <location>
        <begin position="26"/>
        <end position="129"/>
    </location>
</feature>
<dbReference type="Gene3D" id="1.10.472.50">
    <property type="entry name" value="HD-domain/PDEase-like"/>
    <property type="match status" value="1"/>
</dbReference>
<dbReference type="STRING" id="1802301.A2664_00835"/>
<dbReference type="AlphaFoldDB" id="A0A1G2M3Y7"/>